<dbReference type="AlphaFoldDB" id="A0A0M5L0A1"/>
<evidence type="ECO:0000313" key="2">
    <source>
        <dbReference type="Proteomes" id="UP000068905"/>
    </source>
</evidence>
<proteinExistence type="predicted"/>
<dbReference type="Gene3D" id="3.20.160.10">
    <property type="entry name" value="vpa0580 domain like"/>
    <property type="match status" value="1"/>
</dbReference>
<name>A0A0M5L0A1_9GAMM</name>
<evidence type="ECO:0000313" key="1">
    <source>
        <dbReference type="EMBL" id="ALE01760.1"/>
    </source>
</evidence>
<dbReference type="InterPro" id="IPR014984">
    <property type="entry name" value="HopJ"/>
</dbReference>
<dbReference type="OrthoDB" id="9790826at2"/>
<accession>A0A0M5L0A1</accession>
<dbReference type="EMBL" id="CP006911">
    <property type="protein sequence ID" value="ALE01760.1"/>
    <property type="molecule type" value="Genomic_DNA"/>
</dbReference>
<reference evidence="1 2" key="1">
    <citation type="journal article" date="2015" name="Genome Announc.">
        <title>Genome Sequence of 'Candidatus Thioglobus singularis' Strain PS1, a Mixotroph from the SUP05 Clade of Marine Gammaproteobacteria.</title>
        <authorList>
            <person name="Marshall K.T."/>
            <person name="Morris R.M."/>
        </authorList>
    </citation>
    <scope>NUCLEOTIDE SEQUENCE [LARGE SCALE GENOMIC DNA]</scope>
    <source>
        <strain evidence="1 2">PS1</strain>
    </source>
</reference>
<dbReference type="RefSeq" id="WP_020027674.1">
    <property type="nucleotide sequence ID" value="NZ_CP006911.1"/>
</dbReference>
<keyword evidence="2" id="KW-1185">Reference proteome</keyword>
<dbReference type="Pfam" id="PF08888">
    <property type="entry name" value="HopJ"/>
    <property type="match status" value="1"/>
</dbReference>
<dbReference type="KEGG" id="tsn:W908_03720"/>
<dbReference type="Proteomes" id="UP000068905">
    <property type="component" value="Chromosome"/>
</dbReference>
<gene>
    <name evidence="1" type="ORF">W908_03720</name>
</gene>
<protein>
    <submittedName>
        <fullName evidence="1">Type III effector</fullName>
    </submittedName>
</protein>
<dbReference type="InterPro" id="IPR038604">
    <property type="entry name" value="HopJ_sf"/>
</dbReference>
<sequence length="114" mass="13148">MNTAQCLKIIRSESEISFSDFIELIDNEYWFSNIAFENGNILNSINENQGSAKVFCFGRMHSLSKQETLKCFGEHYKSVLESPEDTKSHLNIRSFIENSWKGLLIDYDALTIKN</sequence>
<organism evidence="1 2">
    <name type="scientific">Candidatus Pseudothioglobus singularis PS1</name>
    <dbReference type="NCBI Taxonomy" id="1125411"/>
    <lineage>
        <taxon>Bacteria</taxon>
        <taxon>Pseudomonadati</taxon>
        <taxon>Pseudomonadota</taxon>
        <taxon>Gammaproteobacteria</taxon>
        <taxon>Candidatus Pseudothioglobaceae</taxon>
        <taxon>Candidatus Pseudothioglobus</taxon>
    </lineage>
</organism>
<dbReference type="STRING" id="1125411.W908_03720"/>